<evidence type="ECO:0000313" key="1">
    <source>
        <dbReference type="EMBL" id="MDO1531927.1"/>
    </source>
</evidence>
<protein>
    <submittedName>
        <fullName evidence="1">Uncharacterized protein</fullName>
    </submittedName>
</protein>
<evidence type="ECO:0000313" key="2">
    <source>
        <dbReference type="Proteomes" id="UP001169027"/>
    </source>
</evidence>
<dbReference type="RefSeq" id="WP_301805602.1">
    <property type="nucleotide sequence ID" value="NZ_JAUJZH010000003.1"/>
</dbReference>
<keyword evidence="2" id="KW-1185">Reference proteome</keyword>
<dbReference type="EMBL" id="JAUKVY010000003">
    <property type="protein sequence ID" value="MDO1531927.1"/>
    <property type="molecule type" value="Genomic_DNA"/>
</dbReference>
<organism evidence="1 2">
    <name type="scientific">Variovorax ginsengisoli</name>
    <dbReference type="NCBI Taxonomy" id="363844"/>
    <lineage>
        <taxon>Bacteria</taxon>
        <taxon>Pseudomonadati</taxon>
        <taxon>Pseudomonadota</taxon>
        <taxon>Betaproteobacteria</taxon>
        <taxon>Burkholderiales</taxon>
        <taxon>Comamonadaceae</taxon>
        <taxon>Variovorax</taxon>
    </lineage>
</organism>
<gene>
    <name evidence="1" type="ORF">Q2T77_06480</name>
</gene>
<proteinExistence type="predicted"/>
<reference evidence="1" key="1">
    <citation type="submission" date="2023-06" db="EMBL/GenBank/DDBJ databases">
        <authorList>
            <person name="Jiang Y."/>
            <person name="Liu Q."/>
        </authorList>
    </citation>
    <scope>NUCLEOTIDE SEQUENCE</scope>
    <source>
        <strain evidence="1">CGMCC 1.12090</strain>
    </source>
</reference>
<sequence length="83" mass="9175">MPYRLVPDTISHDTVECLEVLLEGAKAGEITGIAFACTMRKMRYITNTAGSCYKNPTFARGMVASLSDELALLVHRRGPQETR</sequence>
<accession>A0ABT8RZ23</accession>
<dbReference type="Proteomes" id="UP001169027">
    <property type="component" value="Unassembled WGS sequence"/>
</dbReference>
<name>A0ABT8RZ23_9BURK</name>
<comment type="caution">
    <text evidence="1">The sequence shown here is derived from an EMBL/GenBank/DDBJ whole genome shotgun (WGS) entry which is preliminary data.</text>
</comment>